<accession>A0ABP8YCT0</accession>
<protein>
    <recommendedName>
        <fullName evidence="3">Glycosyltransferase subfamily 4-like N-terminal domain-containing protein</fullName>
    </recommendedName>
</protein>
<name>A0ABP8YCT0_9MICO</name>
<dbReference type="RefSeq" id="WP_345503610.1">
    <property type="nucleotide sequence ID" value="NZ_BAABLO010000011.1"/>
</dbReference>
<dbReference type="Pfam" id="PF13692">
    <property type="entry name" value="Glyco_trans_1_4"/>
    <property type="match status" value="1"/>
</dbReference>
<dbReference type="Gene3D" id="3.40.50.2000">
    <property type="entry name" value="Glycogen Phosphorylase B"/>
    <property type="match status" value="2"/>
</dbReference>
<evidence type="ECO:0000313" key="2">
    <source>
        <dbReference type="Proteomes" id="UP001500556"/>
    </source>
</evidence>
<dbReference type="EMBL" id="BAABLO010000011">
    <property type="protein sequence ID" value="GAA4725229.1"/>
    <property type="molecule type" value="Genomic_DNA"/>
</dbReference>
<proteinExistence type="predicted"/>
<reference evidence="2" key="1">
    <citation type="journal article" date="2019" name="Int. J. Syst. Evol. Microbiol.">
        <title>The Global Catalogue of Microorganisms (GCM) 10K type strain sequencing project: providing services to taxonomists for standard genome sequencing and annotation.</title>
        <authorList>
            <consortium name="The Broad Institute Genomics Platform"/>
            <consortium name="The Broad Institute Genome Sequencing Center for Infectious Disease"/>
            <person name="Wu L."/>
            <person name="Ma J."/>
        </authorList>
    </citation>
    <scope>NUCLEOTIDE SEQUENCE [LARGE SCALE GENOMIC DNA]</scope>
    <source>
        <strain evidence="2">JCM 18961</strain>
    </source>
</reference>
<evidence type="ECO:0008006" key="3">
    <source>
        <dbReference type="Google" id="ProtNLM"/>
    </source>
</evidence>
<comment type="caution">
    <text evidence="1">The sequence shown here is derived from an EMBL/GenBank/DDBJ whole genome shotgun (WGS) entry which is preliminary data.</text>
</comment>
<evidence type="ECO:0000313" key="1">
    <source>
        <dbReference type="EMBL" id="GAA4725229.1"/>
    </source>
</evidence>
<dbReference type="Proteomes" id="UP001500556">
    <property type="component" value="Unassembled WGS sequence"/>
</dbReference>
<keyword evidence="2" id="KW-1185">Reference proteome</keyword>
<dbReference type="SUPFAM" id="SSF53756">
    <property type="entry name" value="UDP-Glycosyltransferase/glycogen phosphorylase"/>
    <property type="match status" value="1"/>
</dbReference>
<sequence>MAVGTSRTGSGLRVLQWAQEHGEVGGVHASHRQLTAALRAEGCDVRYVDTGDARRAVSAVPALWRRRSLHLFHVTRLWRAVVLAPVLALVPGRTVVVLHSGSTAGQVRRMGVVAGLALRLALHAYDEIWAVNDEIRAVLPAGLRSRVRVVTPFVPVPRAAAAPAREPHALAVATNAGLAHYHADLAVEAVRLLRAGPWPDATLRVLAYGRDGEELAALRASVEGQEWVDVTFDASPQEVRDVLASSAVFLRPTAWDGDSVIVREALAEGARVVAGDTSPRPVGVELSSLDPADLAAAVSGGGRPSDGRGLAERSMLDAARASLATVRSRG</sequence>
<gene>
    <name evidence="1" type="ORF">GCM10025782_24170</name>
</gene>
<organism evidence="1 2">
    <name type="scientific">Pedococcus ginsenosidimutans</name>
    <dbReference type="NCBI Taxonomy" id="490570"/>
    <lineage>
        <taxon>Bacteria</taxon>
        <taxon>Bacillati</taxon>
        <taxon>Actinomycetota</taxon>
        <taxon>Actinomycetes</taxon>
        <taxon>Micrococcales</taxon>
        <taxon>Intrasporangiaceae</taxon>
        <taxon>Pedococcus</taxon>
    </lineage>
</organism>